<keyword evidence="2" id="KW-1185">Reference proteome</keyword>
<dbReference type="eggNOG" id="COG5184">
    <property type="taxonomic scope" value="Bacteria"/>
</dbReference>
<dbReference type="PANTHER" id="PTHR45982">
    <property type="entry name" value="REGULATOR OF CHROMOSOME CONDENSATION"/>
    <property type="match status" value="1"/>
</dbReference>
<dbReference type="PROSITE" id="PS00626">
    <property type="entry name" value="RCC1_2"/>
    <property type="match status" value="2"/>
</dbReference>
<dbReference type="STRING" id="847.BRW83_1589"/>
<dbReference type="PRINTS" id="PR00633">
    <property type="entry name" value="RCCNDNSATION"/>
</dbReference>
<dbReference type="AlphaFoldDB" id="C3X8U1"/>
<dbReference type="PANTHER" id="PTHR45982:SF1">
    <property type="entry name" value="REGULATOR OF CHROMOSOME CONDENSATION"/>
    <property type="match status" value="1"/>
</dbReference>
<dbReference type="EMBL" id="GG658170">
    <property type="protein sequence ID" value="EEO29617.1"/>
    <property type="molecule type" value="Genomic_DNA"/>
</dbReference>
<organism evidence="1 2">
    <name type="scientific">Oxalobacter formigenes OXCC13</name>
    <dbReference type="NCBI Taxonomy" id="556269"/>
    <lineage>
        <taxon>Bacteria</taxon>
        <taxon>Pseudomonadati</taxon>
        <taxon>Pseudomonadota</taxon>
        <taxon>Betaproteobacteria</taxon>
        <taxon>Burkholderiales</taxon>
        <taxon>Oxalobacteraceae</taxon>
        <taxon>Oxalobacter</taxon>
    </lineage>
</organism>
<evidence type="ECO:0000313" key="1">
    <source>
        <dbReference type="EMBL" id="EEO29617.1"/>
    </source>
</evidence>
<dbReference type="Proteomes" id="UP000005089">
    <property type="component" value="Unassembled WGS sequence"/>
</dbReference>
<dbReference type="PROSITE" id="PS50012">
    <property type="entry name" value="RCC1_3"/>
    <property type="match status" value="5"/>
</dbReference>
<gene>
    <name evidence="1" type="ORF">OFBG_00645</name>
</gene>
<accession>C3X8U1</accession>
<dbReference type="GO" id="GO:0005085">
    <property type="term" value="F:guanyl-nucleotide exchange factor activity"/>
    <property type="evidence" value="ECO:0007669"/>
    <property type="project" value="TreeGrafter"/>
</dbReference>
<dbReference type="GeneID" id="77135446"/>
<dbReference type="GO" id="GO:0005737">
    <property type="term" value="C:cytoplasm"/>
    <property type="evidence" value="ECO:0007669"/>
    <property type="project" value="TreeGrafter"/>
</dbReference>
<protein>
    <recommendedName>
        <fullName evidence="3">Regulator of chromosome condensation (RCC1)</fullName>
    </recommendedName>
</protein>
<reference evidence="1 2" key="1">
    <citation type="submission" date="2009-02" db="EMBL/GenBank/DDBJ databases">
        <title>The Genome Sequence of Oxalobacter formigenes OXCC13.</title>
        <authorList>
            <consortium name="The Broad Institute Genome Sequencing Platform"/>
            <person name="Ward D."/>
            <person name="Young S.K."/>
            <person name="Kodira C.D."/>
            <person name="Zeng Q."/>
            <person name="Koehrsen M."/>
            <person name="Alvarado L."/>
            <person name="Berlin A."/>
            <person name="Borenstein D."/>
            <person name="Chen Z."/>
            <person name="Engels R."/>
            <person name="Freedman E."/>
            <person name="Gellesch M."/>
            <person name="Goldberg J."/>
            <person name="Griggs A."/>
            <person name="Gujja S."/>
            <person name="Heiman D."/>
            <person name="Hepburn T."/>
            <person name="Howarth C."/>
            <person name="Jen D."/>
            <person name="Larson L."/>
            <person name="Lewis B."/>
            <person name="Mehta T."/>
            <person name="Park D."/>
            <person name="Pearson M."/>
            <person name="Roberts A."/>
            <person name="Saif S."/>
            <person name="Shea T."/>
            <person name="Shenoy N."/>
            <person name="Sisk P."/>
            <person name="Stolte C."/>
            <person name="Sykes S."/>
            <person name="Walk T."/>
            <person name="White J."/>
            <person name="Yandava C."/>
            <person name="Allison M.J."/>
            <person name="Lander E."/>
            <person name="Nusbaum C."/>
            <person name="Galagan J."/>
            <person name="Birren B."/>
        </authorList>
    </citation>
    <scope>NUCLEOTIDE SEQUENCE [LARGE SCALE GENOMIC DNA]</scope>
    <source>
        <strain evidence="1 2">OXCC13</strain>
    </source>
</reference>
<dbReference type="Gene3D" id="2.130.10.30">
    <property type="entry name" value="Regulator of chromosome condensation 1/beta-lactamase-inhibitor protein II"/>
    <property type="match status" value="2"/>
</dbReference>
<proteinExistence type="predicted"/>
<dbReference type="RefSeq" id="WP_005880233.1">
    <property type="nucleotide sequence ID" value="NZ_CP019430.1"/>
</dbReference>
<dbReference type="Pfam" id="PF13540">
    <property type="entry name" value="RCC1_2"/>
    <property type="match status" value="2"/>
</dbReference>
<name>C3X8U1_OXAFO</name>
<dbReference type="HOGENOM" id="CLU_005210_8_1_4"/>
<dbReference type="SUPFAM" id="SSF50985">
    <property type="entry name" value="RCC1/BLIP-II"/>
    <property type="match status" value="1"/>
</dbReference>
<evidence type="ECO:0008006" key="3">
    <source>
        <dbReference type="Google" id="ProtNLM"/>
    </source>
</evidence>
<evidence type="ECO:0000313" key="2">
    <source>
        <dbReference type="Proteomes" id="UP000005089"/>
    </source>
</evidence>
<sequence length="390" mass="42200">MRNRLLTITFTIACLIAIVVLVRQANIRPSGTRHHFATAENGHHLAAGAHHSLYIDSEGRLWAWGDAKFKNRETAIPVKVADSVMTVSAGDTSATSFYIAIDGTLFGWGDTRHGQMGILSESPIIEPMPIMTDIKTVDAGHDTPYAIDSHSSLWTWGMNNPSRTSGDPGKEMDGTLIDPEKVMDLVKLVSSSATHTLAQREDRSLWVWGENTSGALATGSTQRQTHPYKADLSPLEGRFIVKLATRNNASFAVTEDGTLWTWGSANAMLPGKPTQELPSKTLPVKIEFIDNVADIALGDESILILKNDGSVWAYGIGPVTGKTSRNWTTPVRILSDAVEIASGPHHALALKKDGTVWSWGDNDAGQLGNGTRLLSLKPVQVHFHPAISAT</sequence>
<dbReference type="OrthoDB" id="8577868at2"/>
<dbReference type="InterPro" id="IPR009091">
    <property type="entry name" value="RCC1/BLIP-II"/>
</dbReference>
<dbReference type="InterPro" id="IPR051553">
    <property type="entry name" value="Ran_GTPase-activating"/>
</dbReference>
<dbReference type="InterPro" id="IPR000408">
    <property type="entry name" value="Reg_chr_condens"/>
</dbReference>